<sequence length="58" mass="6958">MIFDEQREVRRQDVPELPRLSIPKDDPESFEALPDQRLLQLSDRREVPVDSRHTDMVR</sequence>
<gene>
    <name evidence="1" type="ORF">KM842_09900</name>
</gene>
<evidence type="ECO:0000313" key="2">
    <source>
        <dbReference type="Proteomes" id="UP000681794"/>
    </source>
</evidence>
<reference evidence="1" key="1">
    <citation type="submission" date="2021-06" db="EMBL/GenBank/DDBJ databases">
        <authorList>
            <person name="Ellington A.J."/>
            <person name="Bryan N.C."/>
            <person name="Christner B.C."/>
            <person name="Reisch C.R."/>
        </authorList>
    </citation>
    <scope>NUCLEOTIDE SEQUENCE</scope>
    <source>
        <strain evidence="1">L6-1</strain>
    </source>
</reference>
<name>A0ACD1E1H5_9MICO</name>
<dbReference type="EMBL" id="CP076544">
    <property type="protein sequence ID" value="QWS32603.1"/>
    <property type="molecule type" value="Genomic_DNA"/>
</dbReference>
<dbReference type="Proteomes" id="UP000681794">
    <property type="component" value="Chromosome"/>
</dbReference>
<accession>A0ACD1E1H5</accession>
<protein>
    <submittedName>
        <fullName evidence="1">Uncharacterized protein</fullName>
    </submittedName>
</protein>
<organism evidence="1 2">
    <name type="scientific">Curtobacterium aetherium</name>
    <dbReference type="NCBI Taxonomy" id="2841594"/>
    <lineage>
        <taxon>Bacteria</taxon>
        <taxon>Bacillati</taxon>
        <taxon>Actinomycetota</taxon>
        <taxon>Actinomycetes</taxon>
        <taxon>Micrococcales</taxon>
        <taxon>Microbacteriaceae</taxon>
        <taxon>Curtobacterium</taxon>
    </lineage>
</organism>
<proteinExistence type="predicted"/>
<evidence type="ECO:0000313" key="1">
    <source>
        <dbReference type="EMBL" id="QWS32603.1"/>
    </source>
</evidence>
<keyword evidence="2" id="KW-1185">Reference proteome</keyword>